<evidence type="ECO:0000259" key="14">
    <source>
        <dbReference type="PROSITE" id="PS51352"/>
    </source>
</evidence>
<gene>
    <name evidence="15" type="ORF">VSDG_07577</name>
</gene>
<evidence type="ECO:0000313" key="16">
    <source>
        <dbReference type="Proteomes" id="UP000284375"/>
    </source>
</evidence>
<evidence type="ECO:0000256" key="11">
    <source>
        <dbReference type="ARBA" id="ARBA00039846"/>
    </source>
</evidence>
<dbReference type="PANTHER" id="PTHR18929">
    <property type="entry name" value="PROTEIN DISULFIDE ISOMERASE"/>
    <property type="match status" value="1"/>
</dbReference>
<dbReference type="PANTHER" id="PTHR18929:SF132">
    <property type="entry name" value="PROTEIN DISULFIDE-ISOMERASE A3"/>
    <property type="match status" value="1"/>
</dbReference>
<feature type="chain" id="PRO_5019491969" description="Protein disulfide-isomerase" evidence="13">
    <location>
        <begin position="18"/>
        <end position="522"/>
    </location>
</feature>
<proteinExistence type="inferred from homology"/>
<keyword evidence="10 12" id="KW-0676">Redox-active center</keyword>
<evidence type="ECO:0000256" key="1">
    <source>
        <dbReference type="ARBA" id="ARBA00001182"/>
    </source>
</evidence>
<evidence type="ECO:0000256" key="3">
    <source>
        <dbReference type="ARBA" id="ARBA00004319"/>
    </source>
</evidence>
<comment type="caution">
    <text evidence="15">The sequence shown here is derived from an EMBL/GenBank/DDBJ whole genome shotgun (WGS) entry which is preliminary data.</text>
</comment>
<dbReference type="Proteomes" id="UP000284375">
    <property type="component" value="Unassembled WGS sequence"/>
</dbReference>
<keyword evidence="7" id="KW-0677">Repeat</keyword>
<evidence type="ECO:0000313" key="15">
    <source>
        <dbReference type="EMBL" id="ROV91930.1"/>
    </source>
</evidence>
<dbReference type="EC" id="5.3.4.1" evidence="5"/>
<name>A0A423VLN7_CYTCH</name>
<evidence type="ECO:0000256" key="9">
    <source>
        <dbReference type="ARBA" id="ARBA00023235"/>
    </source>
</evidence>
<dbReference type="Gene3D" id="3.40.30.10">
    <property type="entry name" value="Glutaredoxin"/>
    <property type="match status" value="4"/>
</dbReference>
<feature type="disulfide bond" description="Redox-active" evidence="12">
    <location>
        <begin position="53"/>
        <end position="56"/>
    </location>
</feature>
<dbReference type="GO" id="GO:0003756">
    <property type="term" value="F:protein disulfide isomerase activity"/>
    <property type="evidence" value="ECO:0007669"/>
    <property type="project" value="UniProtKB-EC"/>
</dbReference>
<keyword evidence="8" id="KW-0256">Endoplasmic reticulum</keyword>
<dbReference type="PROSITE" id="PS51352">
    <property type="entry name" value="THIOREDOXIN_2"/>
    <property type="match status" value="2"/>
</dbReference>
<keyword evidence="9" id="KW-0413">Isomerase</keyword>
<comment type="catalytic activity">
    <reaction evidence="1">
        <text>Catalyzes the rearrangement of -S-S- bonds in proteins.</text>
        <dbReference type="EC" id="5.3.4.1"/>
    </reaction>
</comment>
<organism evidence="15 16">
    <name type="scientific">Cytospora chrysosperma</name>
    <name type="common">Cytospora canker fungus</name>
    <name type="synonym">Sphaeria chrysosperma</name>
    <dbReference type="NCBI Taxonomy" id="252740"/>
    <lineage>
        <taxon>Eukaryota</taxon>
        <taxon>Fungi</taxon>
        <taxon>Dikarya</taxon>
        <taxon>Ascomycota</taxon>
        <taxon>Pezizomycotina</taxon>
        <taxon>Sordariomycetes</taxon>
        <taxon>Sordariomycetidae</taxon>
        <taxon>Diaporthales</taxon>
        <taxon>Cytosporaceae</taxon>
        <taxon>Cytospora</taxon>
    </lineage>
</organism>
<evidence type="ECO:0000256" key="5">
    <source>
        <dbReference type="ARBA" id="ARBA00012723"/>
    </source>
</evidence>
<evidence type="ECO:0000256" key="2">
    <source>
        <dbReference type="ARBA" id="ARBA00002692"/>
    </source>
</evidence>
<reference evidence="15 16" key="1">
    <citation type="submission" date="2015-09" db="EMBL/GenBank/DDBJ databases">
        <title>Host preference determinants of Valsa canker pathogens revealed by comparative genomics.</title>
        <authorList>
            <person name="Yin Z."/>
            <person name="Huang L."/>
        </authorList>
    </citation>
    <scope>NUCLEOTIDE SEQUENCE [LARGE SCALE GENOMIC DNA]</scope>
    <source>
        <strain evidence="15 16">YSFL</strain>
    </source>
</reference>
<dbReference type="NCBIfam" id="TIGR01130">
    <property type="entry name" value="ER_PDI_fam"/>
    <property type="match status" value="1"/>
</dbReference>
<evidence type="ECO:0000256" key="4">
    <source>
        <dbReference type="ARBA" id="ARBA00006347"/>
    </source>
</evidence>
<dbReference type="STRING" id="252740.A0A423VLN7"/>
<dbReference type="GO" id="GO:0006457">
    <property type="term" value="P:protein folding"/>
    <property type="evidence" value="ECO:0007669"/>
    <property type="project" value="TreeGrafter"/>
</dbReference>
<keyword evidence="16" id="KW-1185">Reference proteome</keyword>
<dbReference type="OrthoDB" id="427280at2759"/>
<keyword evidence="6 13" id="KW-0732">Signal</keyword>
<evidence type="ECO:0000256" key="10">
    <source>
        <dbReference type="ARBA" id="ARBA00023284"/>
    </source>
</evidence>
<evidence type="ECO:0000256" key="13">
    <source>
        <dbReference type="SAM" id="SignalP"/>
    </source>
</evidence>
<protein>
    <recommendedName>
        <fullName evidence="11">Protein disulfide-isomerase</fullName>
        <ecNumber evidence="5">5.3.4.1</ecNumber>
    </recommendedName>
</protein>
<feature type="domain" description="Thioredoxin" evidence="14">
    <location>
        <begin position="352"/>
        <end position="480"/>
    </location>
</feature>
<evidence type="ECO:0000256" key="7">
    <source>
        <dbReference type="ARBA" id="ARBA00022737"/>
    </source>
</evidence>
<comment type="similarity">
    <text evidence="4">Belongs to the protein disulfide isomerase family.</text>
</comment>
<dbReference type="PRINTS" id="PR00421">
    <property type="entry name" value="THIOREDOXIN"/>
</dbReference>
<dbReference type="GO" id="GO:0005788">
    <property type="term" value="C:endoplasmic reticulum lumen"/>
    <property type="evidence" value="ECO:0007669"/>
    <property type="project" value="UniProtKB-SubCell"/>
</dbReference>
<sequence>MRLLVSLALGFISLTAGALLEDAPSAPDLRPAEFRSFIKENNVVMADFYAPWCRHCQTFAPKYEAAAKTLMEQNIDVKLAKVDCQKYNSFCQEYMIRAYPTLKIFKGGEELYHEYDGPRRASSLVEFVKKQLLPTVSVLTGKAQHDAFLAKERDEVVLVGYFAPEDKTSHVTLYAAAERLHEDVPIGVTSDPSAAAAAGVSFPAIVMHEPNGEGKVVYGGALDDVEAIKTFAKTTYSPLIGELGQDTWKPYLSGANGPTAFIFARTDAERRKLSDELRPLARKFKGSVTFATADVPDFSGFAGYLHLGNGAEKDFPAFAIYDGARKRKFPFSAQGSIDDLRISRVGPFVEDFMAGRLAPSVLSEPVPEAQGGGPVTKVVANSFDSVVLDDSRDVLIYYFRDDCPYCQALNPVYDSIAEAYKAQDKVVVAKMDIMKNDVPEDVPYIPYVRLYKAGDKANALLYQGQRTYRDMVKFLKENGSHGADAIHEQAGSMDGGGGAQQPMAQAEPLQGVTPLKHLHDEL</sequence>
<dbReference type="CDD" id="cd02961">
    <property type="entry name" value="PDI_a_family"/>
    <property type="match status" value="1"/>
</dbReference>
<dbReference type="Pfam" id="PF00085">
    <property type="entry name" value="Thioredoxin"/>
    <property type="match status" value="2"/>
</dbReference>
<dbReference type="Pfam" id="PF13848">
    <property type="entry name" value="Thioredoxin_6"/>
    <property type="match status" value="1"/>
</dbReference>
<evidence type="ECO:0000256" key="12">
    <source>
        <dbReference type="PIRSR" id="PIRSR605792-51"/>
    </source>
</evidence>
<dbReference type="InterPro" id="IPR005792">
    <property type="entry name" value="Prot_disulphide_isomerase"/>
</dbReference>
<dbReference type="AlphaFoldDB" id="A0A423VLN7"/>
<comment type="function">
    <text evidence="2">Participates in the folding of proteins containing disulfide bonds, may be involved in glycosylation, prolyl hydroxylation and triglyceride transfer.</text>
</comment>
<dbReference type="GO" id="GO:0034976">
    <property type="term" value="P:response to endoplasmic reticulum stress"/>
    <property type="evidence" value="ECO:0007669"/>
    <property type="project" value="TreeGrafter"/>
</dbReference>
<accession>A0A423VLN7</accession>
<feature type="disulfide bond" description="Redox-active" evidence="12">
    <location>
        <begin position="403"/>
        <end position="406"/>
    </location>
</feature>
<feature type="signal peptide" evidence="13">
    <location>
        <begin position="1"/>
        <end position="17"/>
    </location>
</feature>
<dbReference type="CDD" id="cd02982">
    <property type="entry name" value="PDI_b'_family"/>
    <property type="match status" value="1"/>
</dbReference>
<keyword evidence="12" id="KW-1015">Disulfide bond</keyword>
<comment type="subcellular location">
    <subcellularLocation>
        <location evidence="3">Endoplasmic reticulum lumen</location>
    </subcellularLocation>
</comment>
<dbReference type="EMBL" id="LJZO01000040">
    <property type="protein sequence ID" value="ROV91930.1"/>
    <property type="molecule type" value="Genomic_DNA"/>
</dbReference>
<evidence type="ECO:0000256" key="8">
    <source>
        <dbReference type="ARBA" id="ARBA00022824"/>
    </source>
</evidence>
<dbReference type="SUPFAM" id="SSF52833">
    <property type="entry name" value="Thioredoxin-like"/>
    <property type="match status" value="4"/>
</dbReference>
<dbReference type="CDD" id="cd02981">
    <property type="entry name" value="PDI_b_family"/>
    <property type="match status" value="1"/>
</dbReference>
<feature type="domain" description="Thioredoxin" evidence="14">
    <location>
        <begin position="14"/>
        <end position="133"/>
    </location>
</feature>
<evidence type="ECO:0000256" key="6">
    <source>
        <dbReference type="ARBA" id="ARBA00022729"/>
    </source>
</evidence>
<dbReference type="InterPro" id="IPR013766">
    <property type="entry name" value="Thioredoxin_domain"/>
</dbReference>
<dbReference type="InterPro" id="IPR036249">
    <property type="entry name" value="Thioredoxin-like_sf"/>
</dbReference>